<dbReference type="GO" id="GO:0016973">
    <property type="term" value="P:poly(A)+ mRNA export from nucleus"/>
    <property type="evidence" value="ECO:0007669"/>
    <property type="project" value="TreeGrafter"/>
</dbReference>
<sequence length="439" mass="48674">MSDIEDNDSRQASAAPEDDVPAGGNDDDANSDRDSDILSDVDVDDLEDYDPLKANIEQRPVDIDEDVAKSLKATKRKRAEGETAKKPKEGRRQKKRRTEDGDEVSAADGTIIEGKRRRTGGGEGGGGEKKSKARSKRPTPEPENEEHLTPEQRRARAIERAMDAAIKGKSNKRRTKKDEVDLEEELDEIIAELKMKMEVACSQDNEAREADRAAVEKVKLLPEVMTLLNRQNIQHAILDPESNFLQAVRFFLEPLNADGSLPAYNIQREIFTALTKLPIEKEALLSSGIGKVVLFYTKTKRAQPEIKRMAERLMGEWSRPIIKRTDDYKKRQIEARVVDPDALKYRGPGSQAPSASQQSLTHRPGGKKQSTVSDRLAAKRAAALEPVRMNPNRARPVGLPVSYTVAPISQLGGGGPDHRPAGAGSMDAFRKFTQKKKNN</sequence>
<dbReference type="SUPFAM" id="SSF47676">
    <property type="entry name" value="Conserved domain common to transcription factors TFIIS, elongin A, CRSP70"/>
    <property type="match status" value="1"/>
</dbReference>
<feature type="compositionally biased region" description="Low complexity" evidence="7">
    <location>
        <begin position="347"/>
        <end position="359"/>
    </location>
</feature>
<comment type="caution">
    <text evidence="9">The sequence shown here is derived from an EMBL/GenBank/DDBJ whole genome shotgun (WGS) entry which is preliminary data.</text>
</comment>
<evidence type="ECO:0000256" key="7">
    <source>
        <dbReference type="SAM" id="MobiDB-lite"/>
    </source>
</evidence>
<evidence type="ECO:0000256" key="6">
    <source>
        <dbReference type="PROSITE-ProRule" id="PRU00649"/>
    </source>
</evidence>
<evidence type="ECO:0000313" key="9">
    <source>
        <dbReference type="EMBL" id="KAK2601311.1"/>
    </source>
</evidence>
<dbReference type="Gene3D" id="1.20.930.10">
    <property type="entry name" value="Conserved domain common to transcription factors TFIIS, elongin A, CRSP70"/>
    <property type="match status" value="1"/>
</dbReference>
<comment type="function">
    <text evidence="4">Transcription factor involved in RNA polymerase II transcription regulation. May function in both SPT15/TBP post-recruitment and recruitment steps of transcription.</text>
</comment>
<dbReference type="InterPro" id="IPR017923">
    <property type="entry name" value="TFIIS_N"/>
</dbReference>
<feature type="compositionally biased region" description="Basic and acidic residues" evidence="7">
    <location>
        <begin position="59"/>
        <end position="69"/>
    </location>
</feature>
<keyword evidence="2" id="KW-0804">Transcription</keyword>
<evidence type="ECO:0000256" key="2">
    <source>
        <dbReference type="ARBA" id="ARBA00023163"/>
    </source>
</evidence>
<proteinExistence type="inferred from homology"/>
<keyword evidence="3 6" id="KW-0539">Nucleus</keyword>
<dbReference type="AlphaFoldDB" id="A0AAD9S920"/>
<feature type="region of interest" description="Disordered" evidence="7">
    <location>
        <begin position="339"/>
        <end position="377"/>
    </location>
</feature>
<dbReference type="PROSITE" id="PS51319">
    <property type="entry name" value="TFIIS_N"/>
    <property type="match status" value="1"/>
</dbReference>
<gene>
    <name evidence="9" type="ORF">N8I77_010771</name>
</gene>
<dbReference type="FunFam" id="1.20.930.10:FF:000003">
    <property type="entry name" value="Putative Transcription factor IWS1"/>
    <property type="match status" value="1"/>
</dbReference>
<dbReference type="PANTHER" id="PTHR46010:SF1">
    <property type="entry name" value="PROTEIN IWS1 HOMOLOG"/>
    <property type="match status" value="1"/>
</dbReference>
<feature type="region of interest" description="Disordered" evidence="7">
    <location>
        <begin position="1"/>
        <end position="152"/>
    </location>
</feature>
<keyword evidence="1" id="KW-0805">Transcription regulation</keyword>
<evidence type="ECO:0000256" key="5">
    <source>
        <dbReference type="ARBA" id="ARBA00037992"/>
    </source>
</evidence>
<organism evidence="9 10">
    <name type="scientific">Phomopsis amygdali</name>
    <name type="common">Fusicoccum amygdali</name>
    <dbReference type="NCBI Taxonomy" id="1214568"/>
    <lineage>
        <taxon>Eukaryota</taxon>
        <taxon>Fungi</taxon>
        <taxon>Dikarya</taxon>
        <taxon>Ascomycota</taxon>
        <taxon>Pezizomycotina</taxon>
        <taxon>Sordariomycetes</taxon>
        <taxon>Sordariomycetidae</taxon>
        <taxon>Diaporthales</taxon>
        <taxon>Diaporthaceae</taxon>
        <taxon>Diaporthe</taxon>
    </lineage>
</organism>
<feature type="compositionally biased region" description="Acidic residues" evidence="7">
    <location>
        <begin position="37"/>
        <end position="49"/>
    </location>
</feature>
<feature type="compositionally biased region" description="Acidic residues" evidence="7">
    <location>
        <begin position="16"/>
        <end position="29"/>
    </location>
</feature>
<dbReference type="GO" id="GO:0005634">
    <property type="term" value="C:nucleus"/>
    <property type="evidence" value="ECO:0007669"/>
    <property type="project" value="UniProtKB-SubCell"/>
</dbReference>
<comment type="similarity">
    <text evidence="5">Belongs to the IWS1 family.</text>
</comment>
<dbReference type="EMBL" id="JAUJFL010000006">
    <property type="protein sequence ID" value="KAK2601311.1"/>
    <property type="molecule type" value="Genomic_DNA"/>
</dbReference>
<dbReference type="InterPro" id="IPR035441">
    <property type="entry name" value="TFIIS/LEDGF_dom_sf"/>
</dbReference>
<name>A0AAD9S920_PHOAM</name>
<dbReference type="PANTHER" id="PTHR46010">
    <property type="entry name" value="PROTEIN IWS1 HOMOLOG"/>
    <property type="match status" value="1"/>
</dbReference>
<accession>A0AAD9S920</accession>
<keyword evidence="10" id="KW-1185">Reference proteome</keyword>
<comment type="subcellular location">
    <subcellularLocation>
        <location evidence="6">Nucleus</location>
    </subcellularLocation>
</comment>
<dbReference type="Pfam" id="PF08711">
    <property type="entry name" value="Med26"/>
    <property type="match status" value="1"/>
</dbReference>
<evidence type="ECO:0000256" key="4">
    <source>
        <dbReference type="ARBA" id="ARBA00037349"/>
    </source>
</evidence>
<evidence type="ECO:0000259" key="8">
    <source>
        <dbReference type="PROSITE" id="PS51319"/>
    </source>
</evidence>
<dbReference type="InterPro" id="IPR051037">
    <property type="entry name" value="RNAPII_TF_IWS1"/>
</dbReference>
<protein>
    <recommendedName>
        <fullName evidence="8">TFIIS N-terminal domain-containing protein</fullName>
    </recommendedName>
</protein>
<evidence type="ECO:0000256" key="3">
    <source>
        <dbReference type="ARBA" id="ARBA00023242"/>
    </source>
</evidence>
<dbReference type="Proteomes" id="UP001265746">
    <property type="component" value="Unassembled WGS sequence"/>
</dbReference>
<evidence type="ECO:0000313" key="10">
    <source>
        <dbReference type="Proteomes" id="UP001265746"/>
    </source>
</evidence>
<reference evidence="9" key="1">
    <citation type="submission" date="2023-06" db="EMBL/GenBank/DDBJ databases">
        <authorList>
            <person name="Noh H."/>
        </authorList>
    </citation>
    <scope>NUCLEOTIDE SEQUENCE</scope>
    <source>
        <strain evidence="9">DUCC20226</strain>
    </source>
</reference>
<feature type="domain" description="TFIIS N-terminal" evidence="8">
    <location>
        <begin position="246"/>
        <end position="324"/>
    </location>
</feature>
<evidence type="ECO:0000256" key="1">
    <source>
        <dbReference type="ARBA" id="ARBA00023015"/>
    </source>
</evidence>